<organism evidence="2 3">
    <name type="scientific">Actinopolyspora mortivallis</name>
    <dbReference type="NCBI Taxonomy" id="33906"/>
    <lineage>
        <taxon>Bacteria</taxon>
        <taxon>Bacillati</taxon>
        <taxon>Actinomycetota</taxon>
        <taxon>Actinomycetes</taxon>
        <taxon>Actinopolysporales</taxon>
        <taxon>Actinopolysporaceae</taxon>
        <taxon>Actinopolyspora</taxon>
    </lineage>
</organism>
<comment type="caution">
    <text evidence="2">The sequence shown here is derived from an EMBL/GenBank/DDBJ whole genome shotgun (WGS) entry which is preliminary data.</text>
</comment>
<dbReference type="SUPFAM" id="SSF54593">
    <property type="entry name" value="Glyoxalase/Bleomycin resistance protein/Dihydroxybiphenyl dioxygenase"/>
    <property type="match status" value="1"/>
</dbReference>
<dbReference type="Proteomes" id="UP000239352">
    <property type="component" value="Unassembled WGS sequence"/>
</dbReference>
<dbReference type="RefSeq" id="WP_106113229.1">
    <property type="nucleotide sequence ID" value="NZ_PVSR01000007.1"/>
</dbReference>
<dbReference type="PANTHER" id="PTHR33993:SF10">
    <property type="entry name" value="CONSERVED PROTEIN"/>
    <property type="match status" value="1"/>
</dbReference>
<dbReference type="InParanoid" id="A0A2T0GY76"/>
<dbReference type="STRING" id="1050202.GCA_000384035_01528"/>
<accession>A0A2T0GY76</accession>
<evidence type="ECO:0000259" key="1">
    <source>
        <dbReference type="PROSITE" id="PS51819"/>
    </source>
</evidence>
<dbReference type="CDD" id="cd07247">
    <property type="entry name" value="SgaA_N_like"/>
    <property type="match status" value="2"/>
</dbReference>
<dbReference type="Pfam" id="PF00903">
    <property type="entry name" value="Glyoxalase"/>
    <property type="match status" value="2"/>
</dbReference>
<dbReference type="PANTHER" id="PTHR33993">
    <property type="entry name" value="GLYOXALASE-RELATED"/>
    <property type="match status" value="1"/>
</dbReference>
<feature type="domain" description="VOC" evidence="1">
    <location>
        <begin position="136"/>
        <end position="260"/>
    </location>
</feature>
<evidence type="ECO:0000313" key="3">
    <source>
        <dbReference type="Proteomes" id="UP000239352"/>
    </source>
</evidence>
<dbReference type="InterPro" id="IPR037523">
    <property type="entry name" value="VOC_core"/>
</dbReference>
<evidence type="ECO:0000313" key="2">
    <source>
        <dbReference type="EMBL" id="PRW64050.1"/>
    </source>
</evidence>
<dbReference type="AlphaFoldDB" id="A0A2T0GY76"/>
<keyword evidence="3" id="KW-1185">Reference proteome</keyword>
<dbReference type="InterPro" id="IPR052164">
    <property type="entry name" value="Anthracycline_SecMetBiosynth"/>
</dbReference>
<feature type="domain" description="VOC" evidence="1">
    <location>
        <begin position="10"/>
        <end position="122"/>
    </location>
</feature>
<dbReference type="InterPro" id="IPR004360">
    <property type="entry name" value="Glyas_Fos-R_dOase_dom"/>
</dbReference>
<dbReference type="EMBL" id="PVSR01000007">
    <property type="protein sequence ID" value="PRW64050.1"/>
    <property type="molecule type" value="Genomic_DNA"/>
</dbReference>
<name>A0A2T0GY76_ACTMO</name>
<dbReference type="Gene3D" id="3.10.180.10">
    <property type="entry name" value="2,3-Dihydroxybiphenyl 1,2-Dioxygenase, domain 1"/>
    <property type="match status" value="2"/>
</dbReference>
<dbReference type="InterPro" id="IPR029068">
    <property type="entry name" value="Glyas_Bleomycin-R_OHBP_Dase"/>
</dbReference>
<proteinExistence type="predicted"/>
<gene>
    <name evidence="2" type="ORF">CEP50_07620</name>
</gene>
<protein>
    <submittedName>
        <fullName evidence="2">Hydroxylase</fullName>
    </submittedName>
</protein>
<sequence>MITTDAVVGSPCWIDLGAPDVRAAVEFYGTVFGWEFEELDEDGEYGVFRIDGRRVAGIGPLTEENARSAWMIYFSTTDADAAARTVRELGGTVRREPFDVDGRARLAQFTDPLGAEFAVWQAGTDRGLEVVDEPGALNWIELYTSHVAAAKEFYFELFGWSMEDMPLPGSGGAYALLTPARGNQEHTHGGMMQVSSEYLDLAEGLPYWHPVFAVRECDATVSRVTSHGGGIQLGPENAENVGRMAVCLDRSGADFVVLESTNE</sequence>
<reference evidence="2 3" key="1">
    <citation type="submission" date="2018-03" db="EMBL/GenBank/DDBJ databases">
        <title>Actinopolyspora mortivallis from Sahara, screening for active biomolecules.</title>
        <authorList>
            <person name="Selama O."/>
            <person name="Wellington E.M.H."/>
            <person name="Hacene H."/>
        </authorList>
    </citation>
    <scope>NUCLEOTIDE SEQUENCE [LARGE SCALE GENOMIC DNA]</scope>
    <source>
        <strain evidence="2 3">M5A</strain>
    </source>
</reference>
<dbReference type="PROSITE" id="PS51819">
    <property type="entry name" value="VOC"/>
    <property type="match status" value="2"/>
</dbReference>